<sequence>MRDDWKTFLSHAGAEIEDDKVKHFGNPSRELRVVTTGFIISDLSHYGLIAIHGEDAQTFLANQFTNDTNLVSPSLAQLNGYCTPKGRLLAIFCVFLRGDTYYLQLPRELVQPVIDRLRIFILNAKVTPEDASDSLVCIGASSPDLDDQLAKQNTISTPQEDYHCTSTDKLSIIRLPGAFPRCIIIGESNDIKLVWNSLDVNAAPVGTNSWDLINIISGIPTITTATQDLFIPQMTNLDLINGISFKKGCYPGQEIVARTHYRGKLKRRMALFHTSAETAPSSGSSITLQEKESEDRKVGVVVTAQPSAEGGYLLLVVLEIAVTNSSSNLLDEHNNVIKLMELPYDQETTRE</sequence>
<reference evidence="1" key="1">
    <citation type="submission" date="2018-06" db="EMBL/GenBank/DDBJ databases">
        <authorList>
            <person name="Zhirakovskaya E."/>
        </authorList>
    </citation>
    <scope>NUCLEOTIDE SEQUENCE</scope>
</reference>
<dbReference type="InterPro" id="IPR029043">
    <property type="entry name" value="GcvT/YgfZ_C"/>
</dbReference>
<dbReference type="SUPFAM" id="SSF103025">
    <property type="entry name" value="Folate-binding domain"/>
    <property type="match status" value="1"/>
</dbReference>
<dbReference type="InterPro" id="IPR045179">
    <property type="entry name" value="YgfZ/GcvT"/>
</dbReference>
<protein>
    <submittedName>
        <fullName evidence="1">tRNA-modifying protein YgfZ</fullName>
    </submittedName>
</protein>
<dbReference type="Gene3D" id="3.30.70.1630">
    <property type="match status" value="1"/>
</dbReference>
<dbReference type="PANTHER" id="PTHR22602">
    <property type="entry name" value="TRANSFERASE CAF17, MITOCHONDRIAL-RELATED"/>
    <property type="match status" value="1"/>
</dbReference>
<gene>
    <name evidence="1" type="ORF">MNBD_GAMMA16-628</name>
</gene>
<dbReference type="PANTHER" id="PTHR22602:SF0">
    <property type="entry name" value="TRANSFERASE CAF17, MITOCHONDRIAL-RELATED"/>
    <property type="match status" value="1"/>
</dbReference>
<organism evidence="1">
    <name type="scientific">hydrothermal vent metagenome</name>
    <dbReference type="NCBI Taxonomy" id="652676"/>
    <lineage>
        <taxon>unclassified sequences</taxon>
        <taxon>metagenomes</taxon>
        <taxon>ecological metagenomes</taxon>
    </lineage>
</organism>
<dbReference type="NCBIfam" id="TIGR03317">
    <property type="entry name" value="ygfZ_signature"/>
    <property type="match status" value="1"/>
</dbReference>
<evidence type="ECO:0000313" key="1">
    <source>
        <dbReference type="EMBL" id="VAW87857.1"/>
    </source>
</evidence>
<name>A0A3B0ZKM3_9ZZZZ</name>
<dbReference type="EMBL" id="UOFO01000134">
    <property type="protein sequence ID" value="VAW87857.1"/>
    <property type="molecule type" value="Genomic_DNA"/>
</dbReference>
<accession>A0A3B0ZKM3</accession>
<dbReference type="Gene3D" id="3.30.70.1400">
    <property type="entry name" value="Aminomethyltransferase beta-barrel domains"/>
    <property type="match status" value="1"/>
</dbReference>
<dbReference type="PIRSF" id="PIRSF006487">
    <property type="entry name" value="GcvT"/>
    <property type="match status" value="1"/>
</dbReference>
<dbReference type="Gene3D" id="2.40.30.160">
    <property type="match status" value="1"/>
</dbReference>
<proteinExistence type="predicted"/>
<dbReference type="GO" id="GO:0016226">
    <property type="term" value="P:iron-sulfur cluster assembly"/>
    <property type="evidence" value="ECO:0007669"/>
    <property type="project" value="TreeGrafter"/>
</dbReference>
<dbReference type="SUPFAM" id="SSF101790">
    <property type="entry name" value="Aminomethyltransferase beta-barrel domain"/>
    <property type="match status" value="1"/>
</dbReference>
<dbReference type="AlphaFoldDB" id="A0A3B0ZKM3"/>
<dbReference type="InterPro" id="IPR017703">
    <property type="entry name" value="YgfZ/GCV_T_CS"/>
</dbReference>